<evidence type="ECO:0000256" key="1">
    <source>
        <dbReference type="ARBA" id="ARBA00004642"/>
    </source>
</evidence>
<sequence length="700" mass="77793">MAAEVDFGDLKLFEAFDHPEESLPKPVHTRFKDDDGDEEDENGVGDAELRERLRQCEETIEQLRAENQELRRKLNILTRPSGILVNNTKLDGPLLQILFMNNVISKYFHQEIEEFVSNLVRRFEEQQKNDVEKTSFNLLPQPSSVMLEEDHKVEESCAVTNNKEAFSVIGSVLYFTNFCLDKLGQPLLNENPQLTEGWEIPKYQQVFSHIVSLEGQEIQVKAKRPKPHCFNCGSEEHQMKDCPMPRNAARISEKRKEFMDACGETNNQNFQQRYHAEEVEERFGRFKPGVISEELQDALGVTDKSLPPFIYRMRQLGYPPGWLKEAELENSGLALYDGKDGADGETGAGEIQQNQSVTYDLSKLVNYPGFNISTPRGIPDEWRMFGSIPMQACQQKDVFANYLSSNFQAPSVRSGSKRSSSQSSPTSPKKQKESDSAASSADMELDSDAEVLRGSPSGGAFQFQPPLPPGTPPPLARGTPPLPKGTPPLTPSDSPQTRTAAAMDEDALTLEELEEQQRRIWAALEQAESVNSDSDIPVDTPLTGNSVASSPCPNELDLPVPEGKTLEKQPPDEPDVPDTCTKKSEVEHPSSPDSGATLLCQKEEEESAQVTSGDALLDNGGVESNCDIRNGSSQKLLHEDSSPSTLAKIHSPIPDMSKFATGITPFEFENMAESTGMYLRIRNLLKNSPRNQQKNKKASE</sequence>
<evidence type="ECO:0000256" key="6">
    <source>
        <dbReference type="ARBA" id="ARBA00022833"/>
    </source>
</evidence>
<dbReference type="RefSeq" id="XP_032953312.1">
    <property type="nucleotide sequence ID" value="XM_033097421.1"/>
</dbReference>
<name>A0A671GBJ0_RHIFE</name>
<feature type="region of interest" description="Disordered" evidence="12">
    <location>
        <begin position="409"/>
        <end position="506"/>
    </location>
</feature>
<proteinExistence type="inferred from homology"/>
<keyword evidence="6" id="KW-0862">Zinc</keyword>
<dbReference type="PROSITE" id="PS50158">
    <property type="entry name" value="ZF_CCHC"/>
    <property type="match status" value="1"/>
</dbReference>
<protein>
    <recommendedName>
        <fullName evidence="3">Zinc finger CCHC domain-containing protein 8</fullName>
    </recommendedName>
    <alternativeName>
        <fullName evidence="8">TRAMP-like complex RNA-binding factor ZCCHC8</fullName>
    </alternativeName>
</protein>
<evidence type="ECO:0000256" key="2">
    <source>
        <dbReference type="ARBA" id="ARBA00007497"/>
    </source>
</evidence>
<evidence type="ECO:0000256" key="4">
    <source>
        <dbReference type="ARBA" id="ARBA00022723"/>
    </source>
</evidence>
<comment type="similarity">
    <text evidence="2">Belongs to the ZCCHC8 family.</text>
</comment>
<dbReference type="GeneID" id="117017321"/>
<feature type="compositionally biased region" description="Low complexity" evidence="12">
    <location>
        <begin position="411"/>
        <end position="428"/>
    </location>
</feature>
<evidence type="ECO:0000256" key="5">
    <source>
        <dbReference type="ARBA" id="ARBA00022771"/>
    </source>
</evidence>
<evidence type="ECO:0000256" key="12">
    <source>
        <dbReference type="SAM" id="MobiDB-lite"/>
    </source>
</evidence>
<dbReference type="Pfam" id="PF04046">
    <property type="entry name" value="PSP"/>
    <property type="match status" value="1"/>
</dbReference>
<evidence type="ECO:0000313" key="15">
    <source>
        <dbReference type="Proteomes" id="UP000472240"/>
    </source>
</evidence>
<keyword evidence="7" id="KW-0539">Nucleus</keyword>
<dbReference type="AlphaFoldDB" id="A0A671GBJ0"/>
<reference evidence="14" key="5">
    <citation type="submission" date="2025-09" db="UniProtKB">
        <authorList>
            <consortium name="Ensembl"/>
        </authorList>
    </citation>
    <scope>IDENTIFICATION</scope>
</reference>
<dbReference type="KEGG" id="rfq:117017321"/>
<evidence type="ECO:0000256" key="10">
    <source>
        <dbReference type="PROSITE-ProRule" id="PRU00047"/>
    </source>
</evidence>
<dbReference type="InterPro" id="IPR052115">
    <property type="entry name" value="NEXT_complex_subunit_ZCCHC8"/>
</dbReference>
<evidence type="ECO:0000313" key="14">
    <source>
        <dbReference type="Ensembl" id="ENSRFEP00010032627.1"/>
    </source>
</evidence>
<dbReference type="GO" id="GO:0031499">
    <property type="term" value="C:TRAMP complex"/>
    <property type="evidence" value="ECO:0007669"/>
    <property type="project" value="Ensembl"/>
</dbReference>
<dbReference type="InterPro" id="IPR001878">
    <property type="entry name" value="Znf_CCHC"/>
</dbReference>
<feature type="compositionally biased region" description="Basic and acidic residues" evidence="12">
    <location>
        <begin position="580"/>
        <end position="590"/>
    </location>
</feature>
<dbReference type="PANTHER" id="PTHR13316">
    <property type="entry name" value="ZINC FINGER, CCHC DOMAIN CONTAINING 8"/>
    <property type="match status" value="1"/>
</dbReference>
<reference evidence="14" key="4">
    <citation type="submission" date="2025-08" db="UniProtKB">
        <authorList>
            <consortium name="Ensembl"/>
        </authorList>
    </citation>
    <scope>IDENTIFICATION</scope>
</reference>
<dbReference type="InterPro" id="IPR006568">
    <property type="entry name" value="PSP_pro-rich"/>
</dbReference>
<dbReference type="FunCoup" id="A0A671GBJ0">
    <property type="interactions" value="2869"/>
</dbReference>
<keyword evidence="11" id="KW-0175">Coiled coil</keyword>
<dbReference type="GO" id="GO:0031124">
    <property type="term" value="P:mRNA 3'-end processing"/>
    <property type="evidence" value="ECO:0007669"/>
    <property type="project" value="Ensembl"/>
</dbReference>
<keyword evidence="15" id="KW-1185">Reference proteome</keyword>
<feature type="compositionally biased region" description="Polar residues" evidence="12">
    <location>
        <begin position="542"/>
        <end position="552"/>
    </location>
</feature>
<comment type="function">
    <text evidence="9">Scaffolding subunit of the trimeric nuclear exosome targeting (NEXT) complex that is involved in the surveillance and turnover of aberrant transcripts and non-coding RNAs. NEXT functions as an RNA exosome cofactor that directs a subset of non-coding short-lived RNAs for exosomal degradation. May be involved in pre-mRNA splicing. It is required for 3'-end maturation of telomerase RNA component (TERC), TERC 3'-end targeting to the nuclear RNA exosome, and for telomerase function.</text>
</comment>
<feature type="compositionally biased region" description="Pro residues" evidence="12">
    <location>
        <begin position="465"/>
        <end position="490"/>
    </location>
</feature>
<dbReference type="OrthoDB" id="8026949at2759"/>
<reference evidence="14 15" key="1">
    <citation type="journal article" date="2015" name="Annu Rev Anim Biosci">
        <title>The Genome 10K Project: a way forward.</title>
        <authorList>
            <person name="Koepfli K.P."/>
            <person name="Paten B."/>
            <person name="O'Brien S.J."/>
            <person name="Koepfli K.P."/>
            <person name="Paten B."/>
            <person name="Antunes A."/>
            <person name="Belov K."/>
            <person name="Bustamante C."/>
            <person name="Castoe T.A."/>
            <person name="Clawson H."/>
            <person name="Crawford A.J."/>
            <person name="Diekhans M."/>
            <person name="Distel D."/>
            <person name="Durbin R."/>
            <person name="Earl D."/>
            <person name="Fujita M.K."/>
            <person name="Gamble T."/>
            <person name="Georges A."/>
            <person name="Gemmell N."/>
            <person name="Gilbert M.T."/>
            <person name="Graves J.M."/>
            <person name="Green R.E."/>
            <person name="Hickey G."/>
            <person name="Jarvis E.D."/>
            <person name="Johnson W."/>
            <person name="Komissarov A."/>
            <person name="Korf I."/>
            <person name="Kuhn R."/>
            <person name="Larkin D.M."/>
            <person name="Lewin H."/>
            <person name="Lopez J.V."/>
            <person name="Ma J."/>
            <person name="Marques-Bonet T."/>
            <person name="Miller W."/>
            <person name="Murphy R."/>
            <person name="Pevzner P."/>
            <person name="Shapiro B."/>
            <person name="Steiner C."/>
            <person name="Tamazian G."/>
            <person name="Venkatesh B."/>
            <person name="Wang J."/>
            <person name="Wayne R."/>
            <person name="Wiley E."/>
            <person name="Yang H."/>
            <person name="Zhang G."/>
            <person name="Haussler D."/>
            <person name="Ryder O."/>
            <person name="O'Brien S.J."/>
        </authorList>
    </citation>
    <scope>NUCLEOTIDE SEQUENCE</scope>
</reference>
<evidence type="ECO:0000256" key="7">
    <source>
        <dbReference type="ARBA" id="ARBA00023242"/>
    </source>
</evidence>
<dbReference type="Ensembl" id="ENSRFET00010035341.1">
    <property type="protein sequence ID" value="ENSRFEP00010032627.1"/>
    <property type="gene ID" value="ENSRFEG00010021485.1"/>
</dbReference>
<feature type="region of interest" description="Disordered" evidence="12">
    <location>
        <begin position="21"/>
        <end position="44"/>
    </location>
</feature>
<feature type="region of interest" description="Disordered" evidence="12">
    <location>
        <begin position="524"/>
        <end position="657"/>
    </location>
</feature>
<evidence type="ECO:0000256" key="9">
    <source>
        <dbReference type="ARBA" id="ARBA00045870"/>
    </source>
</evidence>
<feature type="domain" description="CCHC-type" evidence="13">
    <location>
        <begin position="229"/>
        <end position="243"/>
    </location>
</feature>
<feature type="coiled-coil region" evidence="11">
    <location>
        <begin position="46"/>
        <end position="80"/>
    </location>
</feature>
<accession>A0A671GBJ0</accession>
<evidence type="ECO:0000256" key="11">
    <source>
        <dbReference type="SAM" id="Coils"/>
    </source>
</evidence>
<dbReference type="GO" id="GO:0071013">
    <property type="term" value="C:catalytic step 2 spliceosome"/>
    <property type="evidence" value="ECO:0007669"/>
    <property type="project" value="Ensembl"/>
</dbReference>
<evidence type="ECO:0000256" key="8">
    <source>
        <dbReference type="ARBA" id="ARBA00032546"/>
    </source>
</evidence>
<dbReference type="GeneTree" id="ENSGT00390000011475"/>
<dbReference type="GO" id="GO:0016604">
    <property type="term" value="C:nuclear body"/>
    <property type="evidence" value="ECO:0007669"/>
    <property type="project" value="Ensembl"/>
</dbReference>
<feature type="compositionally biased region" description="Acidic residues" evidence="12">
    <location>
        <begin position="34"/>
        <end position="43"/>
    </location>
</feature>
<dbReference type="GO" id="GO:0008270">
    <property type="term" value="F:zinc ion binding"/>
    <property type="evidence" value="ECO:0007669"/>
    <property type="project" value="UniProtKB-KW"/>
</dbReference>
<dbReference type="CTD" id="55596"/>
<dbReference type="Pfam" id="PF00098">
    <property type="entry name" value="zf-CCHC"/>
    <property type="match status" value="1"/>
</dbReference>
<dbReference type="InParanoid" id="A0A671GBJ0"/>
<dbReference type="SMART" id="SM00581">
    <property type="entry name" value="PSP"/>
    <property type="match status" value="1"/>
</dbReference>
<comment type="subcellular location">
    <subcellularLocation>
        <location evidence="1">Nucleus</location>
        <location evidence="1">Nucleoplasm</location>
    </subcellularLocation>
</comment>
<evidence type="ECO:0000256" key="3">
    <source>
        <dbReference type="ARBA" id="ARBA00022379"/>
    </source>
</evidence>
<dbReference type="GO" id="GO:0180034">
    <property type="term" value="P:co-transcriptional lncRNA 3' end processing, cleavage and polyadenylation pathway"/>
    <property type="evidence" value="ECO:0007669"/>
    <property type="project" value="Ensembl"/>
</dbReference>
<gene>
    <name evidence="14" type="primary">ZCCHC8</name>
</gene>
<reference evidence="14 15" key="2">
    <citation type="journal article" date="2018" name="Annu Rev Anim Biosci">
        <title>Bat Biology, Genomes, and the Bat1K Project: To Generate Chromosome-Level Genomes for All Living Bat Species.</title>
        <authorList>
            <person name="Teeling E.C."/>
            <person name="Vernes S.C."/>
            <person name="Davalos L.M."/>
            <person name="Ray D.A."/>
            <person name="Gilbert M.T.P."/>
            <person name="Myers E."/>
        </authorList>
    </citation>
    <scope>NUCLEOTIDE SEQUENCE</scope>
</reference>
<dbReference type="SMART" id="SM00343">
    <property type="entry name" value="ZnF_C2HC"/>
    <property type="match status" value="1"/>
</dbReference>
<reference evidence="15" key="3">
    <citation type="submission" date="2018-12" db="EMBL/GenBank/DDBJ databases">
        <title>G10K-VGP greater horseshoe bat female genome, primary haplotype.</title>
        <authorList>
            <person name="Teeling E."/>
            <person name="Myers G."/>
            <person name="Vernes S."/>
            <person name="Pippel M."/>
            <person name="Winkler S."/>
            <person name="Fedrigo O."/>
            <person name="Rhie A."/>
            <person name="Koren S."/>
            <person name="Phillippy A."/>
            <person name="Lewin H."/>
            <person name="Damas J."/>
            <person name="Howe K."/>
            <person name="Mountcastle J."/>
            <person name="Jarvis E.D."/>
        </authorList>
    </citation>
    <scope>NUCLEOTIDE SEQUENCE [LARGE SCALE GENOMIC DNA]</scope>
</reference>
<dbReference type="GO" id="GO:0003723">
    <property type="term" value="F:RNA binding"/>
    <property type="evidence" value="ECO:0007669"/>
    <property type="project" value="Ensembl"/>
</dbReference>
<evidence type="ECO:0000259" key="13">
    <source>
        <dbReference type="PROSITE" id="PS50158"/>
    </source>
</evidence>
<dbReference type="OMA" id="DAEVPHG"/>
<dbReference type="PANTHER" id="PTHR13316:SF0">
    <property type="entry name" value="ZINC FINGER CCHC DOMAIN-CONTAINING PROTEIN 8"/>
    <property type="match status" value="1"/>
</dbReference>
<keyword evidence="5 10" id="KW-0863">Zinc-finger</keyword>
<keyword evidence="4" id="KW-0479">Metal-binding</keyword>
<organism evidence="14 15">
    <name type="scientific">Rhinolophus ferrumequinum</name>
    <name type="common">Greater horseshoe bat</name>
    <dbReference type="NCBI Taxonomy" id="59479"/>
    <lineage>
        <taxon>Eukaryota</taxon>
        <taxon>Metazoa</taxon>
        <taxon>Chordata</taxon>
        <taxon>Craniata</taxon>
        <taxon>Vertebrata</taxon>
        <taxon>Euteleostomi</taxon>
        <taxon>Mammalia</taxon>
        <taxon>Eutheria</taxon>
        <taxon>Laurasiatheria</taxon>
        <taxon>Chiroptera</taxon>
        <taxon>Yinpterochiroptera</taxon>
        <taxon>Rhinolophoidea</taxon>
        <taxon>Rhinolophidae</taxon>
        <taxon>Rhinolophinae</taxon>
        <taxon>Rhinolophus</taxon>
    </lineage>
</organism>
<dbReference type="Proteomes" id="UP000472240">
    <property type="component" value="Chromosome 25"/>
</dbReference>